<sequence>MLEAVPGLKLPPRGDDNARRGTDDDDEDEDDDKPPPPPGDDNGGWRTAGRRHQRTSPTKTSVASNQAENDHQPARLPPRRRGKKPISQRVLQYSKRYCKNKIMRYFLWFQQHPVGPSALFHPAGRRRLRERKKEDGRERRDAIPPSRDATRHATSPRPKAESPEVPPWFSL</sequence>
<name>A0A5B7I608_PORTR</name>
<feature type="compositionally biased region" description="Acidic residues" evidence="1">
    <location>
        <begin position="23"/>
        <end position="32"/>
    </location>
</feature>
<feature type="compositionally biased region" description="Basic residues" evidence="1">
    <location>
        <begin position="77"/>
        <end position="86"/>
    </location>
</feature>
<reference evidence="2 3" key="1">
    <citation type="submission" date="2019-05" db="EMBL/GenBank/DDBJ databases">
        <title>Another draft genome of Portunus trituberculatus and its Hox gene families provides insights of decapod evolution.</title>
        <authorList>
            <person name="Jeong J.-H."/>
            <person name="Song I."/>
            <person name="Kim S."/>
            <person name="Choi T."/>
            <person name="Kim D."/>
            <person name="Ryu S."/>
            <person name="Kim W."/>
        </authorList>
    </citation>
    <scope>NUCLEOTIDE SEQUENCE [LARGE SCALE GENOMIC DNA]</scope>
    <source>
        <tissue evidence="2">Muscle</tissue>
    </source>
</reference>
<feature type="region of interest" description="Disordered" evidence="1">
    <location>
        <begin position="1"/>
        <end position="89"/>
    </location>
</feature>
<protein>
    <submittedName>
        <fullName evidence="2">Uncharacterized protein</fullName>
    </submittedName>
</protein>
<organism evidence="2 3">
    <name type="scientific">Portunus trituberculatus</name>
    <name type="common">Swimming crab</name>
    <name type="synonym">Neptunus trituberculatus</name>
    <dbReference type="NCBI Taxonomy" id="210409"/>
    <lineage>
        <taxon>Eukaryota</taxon>
        <taxon>Metazoa</taxon>
        <taxon>Ecdysozoa</taxon>
        <taxon>Arthropoda</taxon>
        <taxon>Crustacea</taxon>
        <taxon>Multicrustacea</taxon>
        <taxon>Malacostraca</taxon>
        <taxon>Eumalacostraca</taxon>
        <taxon>Eucarida</taxon>
        <taxon>Decapoda</taxon>
        <taxon>Pleocyemata</taxon>
        <taxon>Brachyura</taxon>
        <taxon>Eubrachyura</taxon>
        <taxon>Portunoidea</taxon>
        <taxon>Portunidae</taxon>
        <taxon>Portuninae</taxon>
        <taxon>Portunus</taxon>
    </lineage>
</organism>
<evidence type="ECO:0000313" key="3">
    <source>
        <dbReference type="Proteomes" id="UP000324222"/>
    </source>
</evidence>
<proteinExistence type="predicted"/>
<evidence type="ECO:0000256" key="1">
    <source>
        <dbReference type="SAM" id="MobiDB-lite"/>
    </source>
</evidence>
<feature type="compositionally biased region" description="Basic and acidic residues" evidence="1">
    <location>
        <begin position="131"/>
        <end position="142"/>
    </location>
</feature>
<accession>A0A5B7I608</accession>
<evidence type="ECO:0000313" key="2">
    <source>
        <dbReference type="EMBL" id="MPC76308.1"/>
    </source>
</evidence>
<feature type="compositionally biased region" description="Basic and acidic residues" evidence="1">
    <location>
        <begin position="12"/>
        <end position="22"/>
    </location>
</feature>
<dbReference type="EMBL" id="VSRR010043066">
    <property type="protein sequence ID" value="MPC76308.1"/>
    <property type="molecule type" value="Genomic_DNA"/>
</dbReference>
<dbReference type="AlphaFoldDB" id="A0A5B7I608"/>
<gene>
    <name evidence="2" type="ORF">E2C01_070718</name>
</gene>
<comment type="caution">
    <text evidence="2">The sequence shown here is derived from an EMBL/GenBank/DDBJ whole genome shotgun (WGS) entry which is preliminary data.</text>
</comment>
<feature type="region of interest" description="Disordered" evidence="1">
    <location>
        <begin position="123"/>
        <end position="171"/>
    </location>
</feature>
<dbReference type="Proteomes" id="UP000324222">
    <property type="component" value="Unassembled WGS sequence"/>
</dbReference>
<keyword evidence="3" id="KW-1185">Reference proteome</keyword>
<feature type="compositionally biased region" description="Polar residues" evidence="1">
    <location>
        <begin position="55"/>
        <end position="67"/>
    </location>
</feature>